<dbReference type="SMART" id="SM00852">
    <property type="entry name" value="MoCF_biosynth"/>
    <property type="match status" value="2"/>
</dbReference>
<comment type="caution">
    <text evidence="9">The sequence shown here is derived from an EMBL/GenBank/DDBJ whole genome shotgun (WGS) entry which is preliminary data.</text>
</comment>
<evidence type="ECO:0000256" key="3">
    <source>
        <dbReference type="ARBA" id="ARBA00008339"/>
    </source>
</evidence>
<feature type="domain" description="MoaB/Mog" evidence="8">
    <location>
        <begin position="403"/>
        <end position="544"/>
    </location>
</feature>
<keyword evidence="6" id="KW-0479">Metal-binding</keyword>
<dbReference type="Gene3D" id="3.90.105.10">
    <property type="entry name" value="Molybdopterin biosynthesis moea protein, domain 2"/>
    <property type="match status" value="1"/>
</dbReference>
<keyword evidence="6" id="KW-0808">Transferase</keyword>
<evidence type="ECO:0000256" key="5">
    <source>
        <dbReference type="ARBA" id="ARBA00023150"/>
    </source>
</evidence>
<dbReference type="InterPro" id="IPR005110">
    <property type="entry name" value="MoeA_linker/N"/>
</dbReference>
<dbReference type="AlphaFoldDB" id="A0A9W8CSU7"/>
<dbReference type="PANTHER" id="PTHR10192:SF5">
    <property type="entry name" value="GEPHYRIN"/>
    <property type="match status" value="1"/>
</dbReference>
<comment type="function">
    <text evidence="6">Catalyzes two steps in the biosynthesis of the molybdenum cofactor. In the first step, molybdopterin is adenylated. Subsequently, molybdate is inserted into adenylated molybdopterin and AMP is released.</text>
</comment>
<comment type="catalytic activity">
    <reaction evidence="6">
        <text>adenylyl-molybdopterin + molybdate = Mo-molybdopterin + AMP + H(+)</text>
        <dbReference type="Rhea" id="RHEA:35047"/>
        <dbReference type="ChEBI" id="CHEBI:15378"/>
        <dbReference type="ChEBI" id="CHEBI:36264"/>
        <dbReference type="ChEBI" id="CHEBI:62727"/>
        <dbReference type="ChEBI" id="CHEBI:71302"/>
        <dbReference type="ChEBI" id="CHEBI:456215"/>
    </reaction>
</comment>
<comment type="similarity">
    <text evidence="3">In the C-terminal section; belongs to the MoeA family.</text>
</comment>
<dbReference type="InterPro" id="IPR038987">
    <property type="entry name" value="MoeA-like"/>
</dbReference>
<keyword evidence="10" id="KW-1185">Reference proteome</keyword>
<feature type="region of interest" description="Disordered" evidence="7">
    <location>
        <begin position="198"/>
        <end position="219"/>
    </location>
</feature>
<evidence type="ECO:0000259" key="8">
    <source>
        <dbReference type="SMART" id="SM00852"/>
    </source>
</evidence>
<dbReference type="FunFam" id="2.170.190.11:FF:000001">
    <property type="entry name" value="Molybdopterin molybdenumtransferase"/>
    <property type="match status" value="1"/>
</dbReference>
<comment type="cofactor">
    <cofactor evidence="6">
        <name>Mg(2+)</name>
        <dbReference type="ChEBI" id="CHEBI:18420"/>
    </cofactor>
</comment>
<dbReference type="SUPFAM" id="SSF53218">
    <property type="entry name" value="Molybdenum cofactor biosynthesis proteins"/>
    <property type="match status" value="2"/>
</dbReference>
<evidence type="ECO:0000313" key="9">
    <source>
        <dbReference type="EMBL" id="KAJ1722518.1"/>
    </source>
</evidence>
<dbReference type="SUPFAM" id="SSF63867">
    <property type="entry name" value="MoeA C-terminal domain-like"/>
    <property type="match status" value="1"/>
</dbReference>
<dbReference type="OrthoDB" id="4349954at2759"/>
<evidence type="ECO:0000256" key="6">
    <source>
        <dbReference type="RuleBase" id="RU365090"/>
    </source>
</evidence>
<dbReference type="Proteomes" id="UP001149813">
    <property type="component" value="Unassembled WGS sequence"/>
</dbReference>
<comment type="catalytic activity">
    <reaction evidence="6">
        <text>molybdopterin + ATP + H(+) = adenylyl-molybdopterin + diphosphate</text>
        <dbReference type="Rhea" id="RHEA:31331"/>
        <dbReference type="ChEBI" id="CHEBI:15378"/>
        <dbReference type="ChEBI" id="CHEBI:30616"/>
        <dbReference type="ChEBI" id="CHEBI:33019"/>
        <dbReference type="ChEBI" id="CHEBI:58698"/>
        <dbReference type="ChEBI" id="CHEBI:62727"/>
    </reaction>
</comment>
<dbReference type="Pfam" id="PF03454">
    <property type="entry name" value="MoeA_C"/>
    <property type="match status" value="1"/>
</dbReference>
<evidence type="ECO:0000256" key="4">
    <source>
        <dbReference type="ARBA" id="ARBA00012509"/>
    </source>
</evidence>
<dbReference type="GO" id="GO:0061598">
    <property type="term" value="F:molybdopterin adenylyltransferase activity"/>
    <property type="evidence" value="ECO:0007669"/>
    <property type="project" value="UniProtKB-UniRule"/>
</dbReference>
<dbReference type="GO" id="GO:0061599">
    <property type="term" value="F:molybdopterin molybdotransferase activity"/>
    <property type="evidence" value="ECO:0007669"/>
    <property type="project" value="UniProtKB-UniRule"/>
</dbReference>
<dbReference type="InterPro" id="IPR036425">
    <property type="entry name" value="MoaB/Mog-like_dom_sf"/>
</dbReference>
<keyword evidence="5 6" id="KW-0501">Molybdenum cofactor biosynthesis</keyword>
<keyword evidence="6" id="KW-0460">Magnesium</keyword>
<comment type="similarity">
    <text evidence="2">In the N-terminal section; belongs to the MoaB/Mog family.</text>
</comment>
<dbReference type="Gene3D" id="2.40.340.10">
    <property type="entry name" value="MoeA, C-terminal, domain IV"/>
    <property type="match status" value="1"/>
</dbReference>
<dbReference type="PANTHER" id="PTHR10192">
    <property type="entry name" value="MOLYBDOPTERIN BIOSYNTHESIS PROTEIN"/>
    <property type="match status" value="1"/>
</dbReference>
<reference evidence="9" key="1">
    <citation type="submission" date="2022-07" db="EMBL/GenBank/DDBJ databases">
        <title>Phylogenomic reconstructions and comparative analyses of Kickxellomycotina fungi.</title>
        <authorList>
            <person name="Reynolds N.K."/>
            <person name="Stajich J.E."/>
            <person name="Barry K."/>
            <person name="Grigoriev I.V."/>
            <person name="Crous P."/>
            <person name="Smith M.E."/>
        </authorList>
    </citation>
    <scope>NUCLEOTIDE SEQUENCE</scope>
    <source>
        <strain evidence="9">NBRC 32514</strain>
    </source>
</reference>
<dbReference type="InterPro" id="IPR005111">
    <property type="entry name" value="MoeA_C_domain_IV"/>
</dbReference>
<evidence type="ECO:0000256" key="7">
    <source>
        <dbReference type="SAM" id="MobiDB-lite"/>
    </source>
</evidence>
<comment type="pathway">
    <text evidence="1 6">Cofactor biosynthesis; molybdopterin biosynthesis.</text>
</comment>
<dbReference type="GO" id="GO:0046872">
    <property type="term" value="F:metal ion binding"/>
    <property type="evidence" value="ECO:0007669"/>
    <property type="project" value="UniProtKB-UniRule"/>
</dbReference>
<dbReference type="GO" id="GO:0006777">
    <property type="term" value="P:Mo-molybdopterin cofactor biosynthetic process"/>
    <property type="evidence" value="ECO:0007669"/>
    <property type="project" value="UniProtKB-UniRule"/>
</dbReference>
<evidence type="ECO:0000256" key="1">
    <source>
        <dbReference type="ARBA" id="ARBA00005046"/>
    </source>
</evidence>
<dbReference type="CDD" id="cd00887">
    <property type="entry name" value="MoeA"/>
    <property type="match status" value="1"/>
</dbReference>
<dbReference type="NCBIfam" id="TIGR00177">
    <property type="entry name" value="molyb_syn"/>
    <property type="match status" value="2"/>
</dbReference>
<proteinExistence type="inferred from homology"/>
<accession>A0A9W8CSU7</accession>
<keyword evidence="6" id="KW-0500">Molybdenum</keyword>
<dbReference type="InterPro" id="IPR036688">
    <property type="entry name" value="MoeA_C_domain_IV_sf"/>
</dbReference>
<dbReference type="Pfam" id="PF00994">
    <property type="entry name" value="MoCF_biosynth"/>
    <property type="match status" value="2"/>
</dbReference>
<dbReference type="InterPro" id="IPR001453">
    <property type="entry name" value="MoaB/Mog_dom"/>
</dbReference>
<gene>
    <name evidence="9" type="ORF">LPJ53_003077</name>
</gene>
<evidence type="ECO:0000313" key="10">
    <source>
        <dbReference type="Proteomes" id="UP001149813"/>
    </source>
</evidence>
<dbReference type="Gene3D" id="2.170.190.11">
    <property type="entry name" value="Molybdopterin biosynthesis moea protein, domain 3"/>
    <property type="match status" value="1"/>
</dbReference>
<evidence type="ECO:0000256" key="2">
    <source>
        <dbReference type="ARBA" id="ARBA00007589"/>
    </source>
</evidence>
<name>A0A9W8CSU7_9FUNG</name>
<dbReference type="Pfam" id="PF03453">
    <property type="entry name" value="MoeA_N"/>
    <property type="match status" value="1"/>
</dbReference>
<sequence length="646" mass="66533">MPFPVGILTVSDKCSQGLAQDTSGPALRALLEEQPGSPWQVTQTLVVPDEADEITATVRRWSAHSRLVVVAGGTGLASGDVTVAALEPLFGKRLPSLAIAMVVGSLRITPMAALSQVAAGIVGSCVVLAVPGSRKGSVENLQQIVAVLPHAVETAGAGRSTRQVHEKAAEPAPAAAEAAALEPVAAAAPAALCGCSRPDDAEPGERPTGSVAGRARKSPHRMVPVDEALVRALACVDALPAEDVALADVRPGMVLAAPVVAHEPVPAYPASVMDGYAVVAADGPGVYRVLGASTAGGLAALQVTRGTVARIATGAPVPRGADAVVMVEDSELVEQDDAGEEVMVRILARVQSGQHIRPVGYDVQQGSELMPAGAMVSSVGGEVGTMALSGGTHVRMHGVPRIAVLSTGDELLSEAGAPLSHHGAVRDSNRPALLCALRALGCVVEDLGVVPDDPEILAETLGAALRSCHGVVSSGGVSMGERDWLRPVIERLGGTVVFGRVMMKPAKPTTFATLPASRFVFALPGNPASAVVALHMFVAPLVRKMLGQGDTLEALRPSVTAVMRGPRMVLDRMRPEYVRARLVWSAEREAWVAQVADTLQQSSRMASMLAANALVALPRGTDARPAVCDGDRVTAIIIAPPSFSPQ</sequence>
<dbReference type="EC" id="2.7.7.75" evidence="4"/>
<dbReference type="CDD" id="cd00886">
    <property type="entry name" value="MogA_MoaB"/>
    <property type="match status" value="1"/>
</dbReference>
<dbReference type="GO" id="GO:0005829">
    <property type="term" value="C:cytosol"/>
    <property type="evidence" value="ECO:0007669"/>
    <property type="project" value="TreeGrafter"/>
</dbReference>
<dbReference type="InterPro" id="IPR036135">
    <property type="entry name" value="MoeA_linker/N_sf"/>
</dbReference>
<dbReference type="EMBL" id="JANBOJ010000108">
    <property type="protein sequence ID" value="KAJ1722518.1"/>
    <property type="molecule type" value="Genomic_DNA"/>
</dbReference>
<protein>
    <recommendedName>
        <fullName evidence="4">molybdopterin adenylyltransferase</fullName>
        <ecNumber evidence="4">2.7.7.75</ecNumber>
    </recommendedName>
</protein>
<feature type="domain" description="MoaB/Mog" evidence="8">
    <location>
        <begin position="6"/>
        <end position="151"/>
    </location>
</feature>
<dbReference type="FunFam" id="3.40.980.10:FF:000001">
    <property type="entry name" value="Molybdopterin molybdenumtransferase"/>
    <property type="match status" value="1"/>
</dbReference>
<dbReference type="GO" id="GO:0005524">
    <property type="term" value="F:ATP binding"/>
    <property type="evidence" value="ECO:0007669"/>
    <property type="project" value="UniProtKB-UniRule"/>
</dbReference>
<dbReference type="SUPFAM" id="SSF63882">
    <property type="entry name" value="MoeA N-terminal region -like"/>
    <property type="match status" value="1"/>
</dbReference>
<organism evidence="9 10">
    <name type="scientific">Coemansia erecta</name>
    <dbReference type="NCBI Taxonomy" id="147472"/>
    <lineage>
        <taxon>Eukaryota</taxon>
        <taxon>Fungi</taxon>
        <taxon>Fungi incertae sedis</taxon>
        <taxon>Zoopagomycota</taxon>
        <taxon>Kickxellomycotina</taxon>
        <taxon>Kickxellomycetes</taxon>
        <taxon>Kickxellales</taxon>
        <taxon>Kickxellaceae</taxon>
        <taxon>Coemansia</taxon>
    </lineage>
</organism>
<dbReference type="Gene3D" id="3.40.980.10">
    <property type="entry name" value="MoaB/Mog-like domain"/>
    <property type="match status" value="2"/>
</dbReference>
<comment type="similarity">
    <text evidence="6">Belongs to the MoeA family.</text>
</comment>